<organism evidence="3 4">
    <name type="scientific">Acrodontium crateriforme</name>
    <dbReference type="NCBI Taxonomy" id="150365"/>
    <lineage>
        <taxon>Eukaryota</taxon>
        <taxon>Fungi</taxon>
        <taxon>Dikarya</taxon>
        <taxon>Ascomycota</taxon>
        <taxon>Pezizomycotina</taxon>
        <taxon>Dothideomycetes</taxon>
        <taxon>Dothideomycetidae</taxon>
        <taxon>Mycosphaerellales</taxon>
        <taxon>Teratosphaeriaceae</taxon>
        <taxon>Acrodontium</taxon>
    </lineage>
</organism>
<dbReference type="Proteomes" id="UP001303373">
    <property type="component" value="Chromosome 12"/>
</dbReference>
<evidence type="ECO:0000313" key="3">
    <source>
        <dbReference type="EMBL" id="WPH04028.1"/>
    </source>
</evidence>
<feature type="region of interest" description="Disordered" evidence="1">
    <location>
        <begin position="122"/>
        <end position="144"/>
    </location>
</feature>
<protein>
    <recommendedName>
        <fullName evidence="2">SCP domain-containing protein</fullName>
    </recommendedName>
</protein>
<dbReference type="Pfam" id="PF00188">
    <property type="entry name" value="CAP"/>
    <property type="match status" value="1"/>
</dbReference>
<feature type="compositionally biased region" description="Low complexity" evidence="1">
    <location>
        <begin position="122"/>
        <end position="143"/>
    </location>
</feature>
<sequence length="298" mass="31951">MRSAFIAAFAAGAIAVPHHLHKPRALVTDWDIVYVTDIVTVTESAASAPTGDSKYNDYWHWTSQSKPAEHMTETLKPETTTIYVAPTSAPAVSSVVYQAPSSSPAPESTVVYSVPASQPAYSAPAPSQSSAATSNPSAPASDSVQDVSTWIHNQHRANHSAPAIEWDSDLANAAQTTANTCVFAHSLNVNGLSYGQNIAWGGNIWNAHDGWYQEYTIYPFDTPGNGGGDWQHFSQMVWKATEKIGCGLSQCDGDTMFFVCNYAGAGNVIFEGADPYQFYRENVDRPLGQAPCPASPPS</sequence>
<dbReference type="PANTHER" id="PTHR10334">
    <property type="entry name" value="CYSTEINE-RICH SECRETORY PROTEIN-RELATED"/>
    <property type="match status" value="1"/>
</dbReference>
<dbReference type="Gene3D" id="3.40.33.10">
    <property type="entry name" value="CAP"/>
    <property type="match status" value="1"/>
</dbReference>
<evidence type="ECO:0000256" key="1">
    <source>
        <dbReference type="SAM" id="MobiDB-lite"/>
    </source>
</evidence>
<gene>
    <name evidence="3" type="ORF">R9X50_00691200</name>
</gene>
<accession>A0AAQ3MBQ1</accession>
<proteinExistence type="predicted"/>
<evidence type="ECO:0000313" key="4">
    <source>
        <dbReference type="Proteomes" id="UP001303373"/>
    </source>
</evidence>
<keyword evidence="4" id="KW-1185">Reference proteome</keyword>
<feature type="domain" description="SCP" evidence="2">
    <location>
        <begin position="143"/>
        <end position="270"/>
    </location>
</feature>
<evidence type="ECO:0000259" key="2">
    <source>
        <dbReference type="SMART" id="SM00198"/>
    </source>
</evidence>
<dbReference type="EMBL" id="CP138591">
    <property type="protein sequence ID" value="WPH04028.1"/>
    <property type="molecule type" value="Genomic_DNA"/>
</dbReference>
<dbReference type="InterPro" id="IPR014044">
    <property type="entry name" value="CAP_dom"/>
</dbReference>
<reference evidence="3 4" key="1">
    <citation type="submission" date="2023-11" db="EMBL/GenBank/DDBJ databases">
        <title>An acidophilic fungus is an integral part of prey digestion in a carnivorous sundew plant.</title>
        <authorList>
            <person name="Tsai I.J."/>
        </authorList>
    </citation>
    <scope>NUCLEOTIDE SEQUENCE [LARGE SCALE GENOMIC DNA]</scope>
    <source>
        <strain evidence="3">169a</strain>
    </source>
</reference>
<dbReference type="SMART" id="SM00198">
    <property type="entry name" value="SCP"/>
    <property type="match status" value="1"/>
</dbReference>
<dbReference type="AlphaFoldDB" id="A0AAQ3MBQ1"/>
<dbReference type="SUPFAM" id="SSF55797">
    <property type="entry name" value="PR-1-like"/>
    <property type="match status" value="1"/>
</dbReference>
<dbReference type="PRINTS" id="PR00837">
    <property type="entry name" value="V5TPXLIKE"/>
</dbReference>
<dbReference type="CDD" id="cd05380">
    <property type="entry name" value="CAP_euk"/>
    <property type="match status" value="1"/>
</dbReference>
<dbReference type="InterPro" id="IPR035940">
    <property type="entry name" value="CAP_sf"/>
</dbReference>
<dbReference type="InterPro" id="IPR001283">
    <property type="entry name" value="CRISP-related"/>
</dbReference>
<name>A0AAQ3MBQ1_9PEZI</name>